<comment type="caution">
    <text evidence="2">The sequence shown here is derived from an EMBL/GenBank/DDBJ whole genome shotgun (WGS) entry which is preliminary data.</text>
</comment>
<dbReference type="AlphaFoldDB" id="A0A6P2BZW0"/>
<dbReference type="GO" id="GO:0003676">
    <property type="term" value="F:nucleic acid binding"/>
    <property type="evidence" value="ECO:0007669"/>
    <property type="project" value="InterPro"/>
</dbReference>
<evidence type="ECO:0000259" key="1">
    <source>
        <dbReference type="Pfam" id="PF13358"/>
    </source>
</evidence>
<dbReference type="Gene3D" id="3.30.420.10">
    <property type="entry name" value="Ribonuclease H-like superfamily/Ribonuclease H"/>
    <property type="match status" value="1"/>
</dbReference>
<feature type="domain" description="Tc1-like transposase DDE" evidence="1">
    <location>
        <begin position="190"/>
        <end position="337"/>
    </location>
</feature>
<evidence type="ECO:0000313" key="2">
    <source>
        <dbReference type="EMBL" id="TVZ04624.1"/>
    </source>
</evidence>
<protein>
    <submittedName>
        <fullName evidence="2">IS630 family transposase</fullName>
    </submittedName>
</protein>
<dbReference type="InterPro" id="IPR038717">
    <property type="entry name" value="Tc1-like_DDE_dom"/>
</dbReference>
<dbReference type="NCBIfam" id="NF033545">
    <property type="entry name" value="transpos_IS630"/>
    <property type="match status" value="1"/>
</dbReference>
<dbReference type="Pfam" id="PF13565">
    <property type="entry name" value="HTH_32"/>
    <property type="match status" value="1"/>
</dbReference>
<dbReference type="InterPro" id="IPR009057">
    <property type="entry name" value="Homeodomain-like_sf"/>
</dbReference>
<gene>
    <name evidence="2" type="ORF">EAS64_14945</name>
</gene>
<proteinExistence type="predicted"/>
<organism evidence="2 3">
    <name type="scientific">Trebonia kvetii</name>
    <dbReference type="NCBI Taxonomy" id="2480626"/>
    <lineage>
        <taxon>Bacteria</taxon>
        <taxon>Bacillati</taxon>
        <taxon>Actinomycetota</taxon>
        <taxon>Actinomycetes</taxon>
        <taxon>Streptosporangiales</taxon>
        <taxon>Treboniaceae</taxon>
        <taxon>Trebonia</taxon>
    </lineage>
</organism>
<evidence type="ECO:0000313" key="3">
    <source>
        <dbReference type="Proteomes" id="UP000460272"/>
    </source>
</evidence>
<sequence>MAERLRVREIDDDEGRRLVRIVRRGTGSVVTWRRAQMVLLSAQGMDVPAIAKVAFTSEDRVRDVIRNFNADGFGSLYPKYKGGRPPKFTLPQRREIKKIARSKPAEHGLPFSAWSLSKLAEFLVAEGVVDDISHEGLRMLLREEGVTFQRIKTWKASKDPDYEAKKARVEHLYAIADREVVPEAGEPEVIFCMDEFGPLNLQPRPGRQWAAVSGKGKEPGRAPRPRMRATYTRTEGVRHLLAAYELGEDKLFGHVKPRKTRTRFLEFCRYLRTLYPPAVRIAIICDNFSPHLTTAKDGRVGAWASANNVEIAYTPTNSSWLNRIEAQFTALRYFALDGTDHASHKDQASMIRRYIIWRNNHAYDERLRRIVNRANVA</sequence>
<dbReference type="Proteomes" id="UP000460272">
    <property type="component" value="Unassembled WGS sequence"/>
</dbReference>
<dbReference type="InterPro" id="IPR036397">
    <property type="entry name" value="RNaseH_sf"/>
</dbReference>
<dbReference type="InterPro" id="IPR047655">
    <property type="entry name" value="Transpos_IS630-like"/>
</dbReference>
<dbReference type="OrthoDB" id="2375382at2"/>
<keyword evidence="3" id="KW-1185">Reference proteome</keyword>
<dbReference type="EMBL" id="RPFW01000003">
    <property type="protein sequence ID" value="TVZ04624.1"/>
    <property type="molecule type" value="Genomic_DNA"/>
</dbReference>
<reference evidence="2 3" key="1">
    <citation type="submission" date="2018-11" db="EMBL/GenBank/DDBJ databases">
        <title>Trebonia kvetii gen.nov., sp.nov., a novel acidophilic actinobacterium, and proposal of the new actinobacterial family Treboniaceae fam. nov.</title>
        <authorList>
            <person name="Rapoport D."/>
            <person name="Sagova-Mareckova M."/>
            <person name="Sedlacek I."/>
            <person name="Provaznik J."/>
            <person name="Kralova S."/>
            <person name="Pavlinic D."/>
            <person name="Benes V."/>
            <person name="Kopecky J."/>
        </authorList>
    </citation>
    <scope>NUCLEOTIDE SEQUENCE [LARGE SCALE GENOMIC DNA]</scope>
    <source>
        <strain evidence="2 3">15Tr583</strain>
    </source>
</reference>
<accession>A0A6P2BZW0</accession>
<dbReference type="SUPFAM" id="SSF46689">
    <property type="entry name" value="Homeodomain-like"/>
    <property type="match status" value="1"/>
</dbReference>
<name>A0A6P2BZW0_9ACTN</name>
<dbReference type="Pfam" id="PF13358">
    <property type="entry name" value="DDE_3"/>
    <property type="match status" value="1"/>
</dbReference>